<evidence type="ECO:0000256" key="3">
    <source>
        <dbReference type="ARBA" id="ARBA00023125"/>
    </source>
</evidence>
<evidence type="ECO:0000313" key="8">
    <source>
        <dbReference type="Proteomes" id="UP001256547"/>
    </source>
</evidence>
<evidence type="ECO:0000256" key="1">
    <source>
        <dbReference type="ARBA" id="ARBA00011046"/>
    </source>
</evidence>
<dbReference type="InterPro" id="IPR036390">
    <property type="entry name" value="WH_DNA-bd_sf"/>
</dbReference>
<organism evidence="6 7">
    <name type="scientific">Enterococcus dongliensis</name>
    <dbReference type="NCBI Taxonomy" id="2559925"/>
    <lineage>
        <taxon>Bacteria</taxon>
        <taxon>Bacillati</taxon>
        <taxon>Bacillota</taxon>
        <taxon>Bacilli</taxon>
        <taxon>Lactobacillales</taxon>
        <taxon>Enterococcaceae</taxon>
        <taxon>Enterococcus</taxon>
    </lineage>
</organism>
<keyword evidence="2" id="KW-0805">Transcription regulation</keyword>
<evidence type="ECO:0000256" key="2">
    <source>
        <dbReference type="ARBA" id="ARBA00023015"/>
    </source>
</evidence>
<evidence type="ECO:0000256" key="4">
    <source>
        <dbReference type="ARBA" id="ARBA00023163"/>
    </source>
</evidence>
<gene>
    <name evidence="6" type="ORF">P7D36_13055</name>
    <name evidence="5" type="ORF">P7D39_12005</name>
</gene>
<dbReference type="InterPro" id="IPR005650">
    <property type="entry name" value="BlaI_family"/>
</dbReference>
<dbReference type="Pfam" id="PF03965">
    <property type="entry name" value="Penicillinase_R"/>
    <property type="match status" value="1"/>
</dbReference>
<dbReference type="Gene3D" id="1.10.10.10">
    <property type="entry name" value="Winged helix-like DNA-binding domain superfamily/Winged helix DNA-binding domain"/>
    <property type="match status" value="1"/>
</dbReference>
<evidence type="ECO:0000313" key="7">
    <source>
        <dbReference type="Proteomes" id="UP001245561"/>
    </source>
</evidence>
<reference evidence="6 8" key="1">
    <citation type="submission" date="2023-03" db="EMBL/GenBank/DDBJ databases">
        <authorList>
            <person name="Shen W."/>
            <person name="Cai J."/>
        </authorList>
    </citation>
    <scope>NUCLEOTIDE SEQUENCE</scope>
    <source>
        <strain evidence="6">P55-2</strain>
        <strain evidence="5 8">P72-2</strain>
    </source>
</reference>
<dbReference type="Proteomes" id="UP001245561">
    <property type="component" value="Unassembled WGS sequence"/>
</dbReference>
<protein>
    <submittedName>
        <fullName evidence="6">BlaI/MecI/CopY family transcriptional regulator</fullName>
    </submittedName>
</protein>
<name>A0AAW8TMG7_9ENTE</name>
<dbReference type="EMBL" id="JARPYT010000031">
    <property type="protein sequence ID" value="MDT2638409.1"/>
    <property type="molecule type" value="Genomic_DNA"/>
</dbReference>
<dbReference type="GO" id="GO:0045892">
    <property type="term" value="P:negative regulation of DNA-templated transcription"/>
    <property type="evidence" value="ECO:0007669"/>
    <property type="project" value="InterPro"/>
</dbReference>
<keyword evidence="3" id="KW-0238">DNA-binding</keyword>
<dbReference type="EMBL" id="JARPYR010000030">
    <property type="protein sequence ID" value="MDT2597722.1"/>
    <property type="molecule type" value="Genomic_DNA"/>
</dbReference>
<dbReference type="Proteomes" id="UP001256547">
    <property type="component" value="Unassembled WGS sequence"/>
</dbReference>
<dbReference type="GO" id="GO:0003677">
    <property type="term" value="F:DNA binding"/>
    <property type="evidence" value="ECO:0007669"/>
    <property type="project" value="UniProtKB-KW"/>
</dbReference>
<dbReference type="AlphaFoldDB" id="A0AAW8TMG7"/>
<dbReference type="SUPFAM" id="SSF46785">
    <property type="entry name" value="Winged helix' DNA-binding domain"/>
    <property type="match status" value="1"/>
</dbReference>
<evidence type="ECO:0000313" key="5">
    <source>
        <dbReference type="EMBL" id="MDT2597722.1"/>
    </source>
</evidence>
<comment type="similarity">
    <text evidence="1">Belongs to the BlaI transcriptional regulatory family.</text>
</comment>
<dbReference type="InterPro" id="IPR036388">
    <property type="entry name" value="WH-like_DNA-bd_sf"/>
</dbReference>
<evidence type="ECO:0000313" key="6">
    <source>
        <dbReference type="EMBL" id="MDT2638409.1"/>
    </source>
</evidence>
<keyword evidence="8" id="KW-1185">Reference proteome</keyword>
<comment type="caution">
    <text evidence="6">The sequence shown here is derived from an EMBL/GenBank/DDBJ whole genome shotgun (WGS) entry which is preliminary data.</text>
</comment>
<proteinExistence type="inferred from homology"/>
<accession>A0AAW8TMG7</accession>
<keyword evidence="4" id="KW-0804">Transcription</keyword>
<dbReference type="RefSeq" id="WP_311859877.1">
    <property type="nucleotide sequence ID" value="NZ_JARPYR010000030.1"/>
</dbReference>
<dbReference type="PIRSF" id="PIRSF019455">
    <property type="entry name" value="CopR_AtkY"/>
    <property type="match status" value="1"/>
</dbReference>
<sequence length="119" mass="13945">MSKYKIQVSNCELDVLKFIWRHEPASSRLIVHEMKACNNWHPSTSKTLIRRLLDKKVITYDIIKSQRCYTSTITKQDFLQMEFERILSGFDKESITEINNHLVRLINSNDNGGSNDNKI</sequence>